<dbReference type="InterPro" id="IPR015797">
    <property type="entry name" value="NUDIX_hydrolase-like_dom_sf"/>
</dbReference>
<proteinExistence type="inferred from homology"/>
<evidence type="ECO:0000313" key="7">
    <source>
        <dbReference type="Proteomes" id="UP000029108"/>
    </source>
</evidence>
<dbReference type="PANTHER" id="PTHR11839">
    <property type="entry name" value="UDP/ADP-SUGAR PYROPHOSPHATASE"/>
    <property type="match status" value="1"/>
</dbReference>
<keyword evidence="7" id="KW-1185">Reference proteome</keyword>
<dbReference type="RefSeq" id="WP_051924090.1">
    <property type="nucleotide sequence ID" value="NZ_JDUU01000033.1"/>
</dbReference>
<dbReference type="GO" id="GO:0016462">
    <property type="term" value="F:pyrophosphatase activity"/>
    <property type="evidence" value="ECO:0007669"/>
    <property type="project" value="UniProtKB-ARBA"/>
</dbReference>
<keyword evidence="3 4" id="KW-0378">Hydrolase</keyword>
<evidence type="ECO:0000256" key="2">
    <source>
        <dbReference type="ARBA" id="ARBA00005582"/>
    </source>
</evidence>
<dbReference type="GO" id="GO:0006753">
    <property type="term" value="P:nucleoside phosphate metabolic process"/>
    <property type="evidence" value="ECO:0007669"/>
    <property type="project" value="TreeGrafter"/>
</dbReference>
<dbReference type="STRING" id="1437608.GCA_000771645_01748"/>
<dbReference type="GO" id="GO:0005829">
    <property type="term" value="C:cytosol"/>
    <property type="evidence" value="ECO:0007669"/>
    <property type="project" value="TreeGrafter"/>
</dbReference>
<accession>A0A086ZD87</accession>
<evidence type="ECO:0000313" key="6">
    <source>
        <dbReference type="EMBL" id="KFI44487.1"/>
    </source>
</evidence>
<dbReference type="PROSITE" id="PS51462">
    <property type="entry name" value="NUDIX"/>
    <property type="match status" value="1"/>
</dbReference>
<dbReference type="PANTHER" id="PTHR11839:SF18">
    <property type="entry name" value="NUDIX HYDROLASE DOMAIN-CONTAINING PROTEIN"/>
    <property type="match status" value="1"/>
</dbReference>
<dbReference type="Pfam" id="PF00293">
    <property type="entry name" value="NUDIX"/>
    <property type="match status" value="1"/>
</dbReference>
<dbReference type="InterPro" id="IPR020476">
    <property type="entry name" value="Nudix_hydrolase"/>
</dbReference>
<evidence type="ECO:0000256" key="4">
    <source>
        <dbReference type="RuleBase" id="RU003476"/>
    </source>
</evidence>
<dbReference type="EMBL" id="JGYN01000047">
    <property type="protein sequence ID" value="KFI44487.1"/>
    <property type="molecule type" value="Genomic_DNA"/>
</dbReference>
<comment type="caution">
    <text evidence="6">The sequence shown here is derived from an EMBL/GenBank/DDBJ whole genome shotgun (WGS) entry which is preliminary data.</text>
</comment>
<gene>
    <name evidence="6" type="ORF">BBIA_2613</name>
</gene>
<dbReference type="PRINTS" id="PR00502">
    <property type="entry name" value="NUDIXFAMILY"/>
</dbReference>
<dbReference type="Gene3D" id="3.90.79.10">
    <property type="entry name" value="Nucleoside Triphosphate Pyrophosphohydrolase"/>
    <property type="match status" value="1"/>
</dbReference>
<organism evidence="6 7">
    <name type="scientific">Bifidobacterium biavatii DSM 23969</name>
    <dbReference type="NCBI Taxonomy" id="1437608"/>
    <lineage>
        <taxon>Bacteria</taxon>
        <taxon>Bacillati</taxon>
        <taxon>Actinomycetota</taxon>
        <taxon>Actinomycetes</taxon>
        <taxon>Bifidobacteriales</taxon>
        <taxon>Bifidobacteriaceae</taxon>
        <taxon>Bifidobacterium</taxon>
    </lineage>
</organism>
<sequence>MHDIIDMDAPVEVRSRETVYRGAIFSVEDMTIALKRRDGGEVDIRRQVLRHAPCVVMLVHDEVRDRYVVEREYRVGSDRFAYGIPAGLMDPGEDPETAALRELAEETGIVPAEPGDVTIEHVGDYYSSEGMADELAHIMVLHLKRFKLVERHLDADEHVDSAWVGWDELLALPVTASNSIIAIQHERIRRILAKQRMNRASDTRR</sequence>
<dbReference type="PROSITE" id="PS00893">
    <property type="entry name" value="NUDIX_BOX"/>
    <property type="match status" value="1"/>
</dbReference>
<dbReference type="CDD" id="cd03424">
    <property type="entry name" value="NUDIX_ADPRase_Nudt5_UGPPase_Nudt14"/>
    <property type="match status" value="1"/>
</dbReference>
<dbReference type="AlphaFoldDB" id="A0A086ZD87"/>
<dbReference type="eggNOG" id="COG0494">
    <property type="taxonomic scope" value="Bacteria"/>
</dbReference>
<dbReference type="InterPro" id="IPR020084">
    <property type="entry name" value="NUDIX_hydrolase_CS"/>
</dbReference>
<dbReference type="Proteomes" id="UP000029108">
    <property type="component" value="Unassembled WGS sequence"/>
</dbReference>
<comment type="similarity">
    <text evidence="2 4">Belongs to the Nudix hydrolase family.</text>
</comment>
<dbReference type="OrthoDB" id="9804442at2"/>
<protein>
    <submittedName>
        <fullName evidence="6">NTP pyrophosphohydrolase</fullName>
    </submittedName>
</protein>
<evidence type="ECO:0000256" key="1">
    <source>
        <dbReference type="ARBA" id="ARBA00001946"/>
    </source>
</evidence>
<dbReference type="InterPro" id="IPR000086">
    <property type="entry name" value="NUDIX_hydrolase_dom"/>
</dbReference>
<comment type="cofactor">
    <cofactor evidence="1">
        <name>Mg(2+)</name>
        <dbReference type="ChEBI" id="CHEBI:18420"/>
    </cofactor>
</comment>
<reference evidence="6 7" key="1">
    <citation type="submission" date="2014-03" db="EMBL/GenBank/DDBJ databases">
        <title>Genomics of Bifidobacteria.</title>
        <authorList>
            <person name="Ventura M."/>
            <person name="Milani C."/>
            <person name="Lugli G.A."/>
        </authorList>
    </citation>
    <scope>NUCLEOTIDE SEQUENCE [LARGE SCALE GENOMIC DNA]</scope>
    <source>
        <strain evidence="6 7">DSM 23969</strain>
    </source>
</reference>
<dbReference type="GO" id="GO:0019693">
    <property type="term" value="P:ribose phosphate metabolic process"/>
    <property type="evidence" value="ECO:0007669"/>
    <property type="project" value="TreeGrafter"/>
</dbReference>
<evidence type="ECO:0000259" key="5">
    <source>
        <dbReference type="PROSITE" id="PS51462"/>
    </source>
</evidence>
<dbReference type="SUPFAM" id="SSF55811">
    <property type="entry name" value="Nudix"/>
    <property type="match status" value="1"/>
</dbReference>
<evidence type="ECO:0000256" key="3">
    <source>
        <dbReference type="ARBA" id="ARBA00022801"/>
    </source>
</evidence>
<name>A0A086ZD87_9BIFI</name>
<feature type="domain" description="Nudix hydrolase" evidence="5">
    <location>
        <begin position="49"/>
        <end position="186"/>
    </location>
</feature>